<sequence>MDEGGFGHIHGCLLFNNHGINFPRTYEFQQQVTVDHSAEQTAMAQRPVFRFDREWN</sequence>
<reference evidence="1" key="1">
    <citation type="submission" date="2021-02" db="EMBL/GenBank/DDBJ databases">
        <authorList>
            <person name="Nowell W R."/>
        </authorList>
    </citation>
    <scope>NUCLEOTIDE SEQUENCE</scope>
</reference>
<comment type="caution">
    <text evidence="1">The sequence shown here is derived from an EMBL/GenBank/DDBJ whole genome shotgun (WGS) entry which is preliminary data.</text>
</comment>
<evidence type="ECO:0000313" key="2">
    <source>
        <dbReference type="Proteomes" id="UP000663866"/>
    </source>
</evidence>
<accession>A0A820B029</accession>
<dbReference type="Proteomes" id="UP000663866">
    <property type="component" value="Unassembled WGS sequence"/>
</dbReference>
<organism evidence="1 2">
    <name type="scientific">Rotaria magnacalcarata</name>
    <dbReference type="NCBI Taxonomy" id="392030"/>
    <lineage>
        <taxon>Eukaryota</taxon>
        <taxon>Metazoa</taxon>
        <taxon>Spiralia</taxon>
        <taxon>Gnathifera</taxon>
        <taxon>Rotifera</taxon>
        <taxon>Eurotatoria</taxon>
        <taxon>Bdelloidea</taxon>
        <taxon>Philodinida</taxon>
        <taxon>Philodinidae</taxon>
        <taxon>Rotaria</taxon>
    </lineage>
</organism>
<keyword evidence="2" id="KW-1185">Reference proteome</keyword>
<gene>
    <name evidence="1" type="ORF">OVN521_LOCUS25968</name>
</gene>
<evidence type="ECO:0000313" key="1">
    <source>
        <dbReference type="EMBL" id="CAF4193340.1"/>
    </source>
</evidence>
<protein>
    <submittedName>
        <fullName evidence="1">Uncharacterized protein</fullName>
    </submittedName>
</protein>
<proteinExistence type="predicted"/>
<name>A0A820B029_9BILA</name>
<dbReference type="AlphaFoldDB" id="A0A820B029"/>
<dbReference type="EMBL" id="CAJOBG010006650">
    <property type="protein sequence ID" value="CAF4193340.1"/>
    <property type="molecule type" value="Genomic_DNA"/>
</dbReference>